<dbReference type="RefSeq" id="WP_112086809.1">
    <property type="nucleotide sequence ID" value="NZ_QLSV01000013.1"/>
</dbReference>
<evidence type="ECO:0000256" key="7">
    <source>
        <dbReference type="SAM" id="Phobius"/>
    </source>
</evidence>
<dbReference type="PANTHER" id="PTHR30106">
    <property type="entry name" value="INNER MEMBRANE PROTEIN YEIH-RELATED"/>
    <property type="match status" value="1"/>
</dbReference>
<feature type="transmembrane region" description="Helical" evidence="7">
    <location>
        <begin position="266"/>
        <end position="289"/>
    </location>
</feature>
<evidence type="ECO:0000256" key="6">
    <source>
        <dbReference type="ARBA" id="ARBA00023136"/>
    </source>
</evidence>
<comment type="caution">
    <text evidence="8">The sequence shown here is derived from an EMBL/GenBank/DDBJ whole genome shotgun (WGS) entry which is preliminary data.</text>
</comment>
<dbReference type="Proteomes" id="UP000249518">
    <property type="component" value="Unassembled WGS sequence"/>
</dbReference>
<accession>A0A328WL13</accession>
<sequence length="325" mass="35228">MISKKIVPGILFTALISAFAWGISVLFPFLNSILIGLLLGIIIGNFFKLPSQFSPGISLTGSKVLEFSILFLAFGINYSYMGKIGWQSFLLVALVVFAVLIFSVFLSKKMNCPSTVGWMVGFGTAICGSSAIAALAPSLNKNKEDVGVAMAVVNLFGTLGMLFLPIILALFPFSTTEISLLLGGTLHSVGNVAGAAFSISPEVGEQALTIKLARVALLSPGLIFFSFLTQDNKGKNWKSYFQLPWYLWGFILITVFVSLTEIPQNFINFTAEVGKILLTIAMTAIGLKVSFSSLIQSGKKGLFYGFLIFLFQIILILIGIYFFIN</sequence>
<dbReference type="EMBL" id="QLSV01000013">
    <property type="protein sequence ID" value="RAR46893.1"/>
    <property type="molecule type" value="Genomic_DNA"/>
</dbReference>
<dbReference type="OrthoDB" id="9811391at2"/>
<dbReference type="AlphaFoldDB" id="A0A328WL13"/>
<evidence type="ECO:0000256" key="4">
    <source>
        <dbReference type="ARBA" id="ARBA00022692"/>
    </source>
</evidence>
<dbReference type="PANTHER" id="PTHR30106:SF2">
    <property type="entry name" value="UPF0324 INNER MEMBRANE PROTEIN YEIH"/>
    <property type="match status" value="1"/>
</dbReference>
<dbReference type="GO" id="GO:0005886">
    <property type="term" value="C:plasma membrane"/>
    <property type="evidence" value="ECO:0007669"/>
    <property type="project" value="UniProtKB-SubCell"/>
</dbReference>
<feature type="transmembrane region" description="Helical" evidence="7">
    <location>
        <begin position="59"/>
        <end position="80"/>
    </location>
</feature>
<dbReference type="Pfam" id="PF03601">
    <property type="entry name" value="Cons_hypoth698"/>
    <property type="match status" value="1"/>
</dbReference>
<reference evidence="8 9" key="1">
    <citation type="submission" date="2018-06" db="EMBL/GenBank/DDBJ databases">
        <title>Genomic Encyclopedia of Type Strains, Phase III (KMG-III): the genomes of soil and plant-associated and newly described type strains.</title>
        <authorList>
            <person name="Whitman W."/>
        </authorList>
    </citation>
    <scope>NUCLEOTIDE SEQUENCE [LARGE SCALE GENOMIC DNA]</scope>
    <source>
        <strain evidence="8 9">CGMCC 1.12504</strain>
    </source>
</reference>
<proteinExistence type="inferred from homology"/>
<keyword evidence="6 7" id="KW-0472">Membrane</keyword>
<feature type="transmembrane region" description="Helical" evidence="7">
    <location>
        <begin position="240"/>
        <end position="260"/>
    </location>
</feature>
<keyword evidence="5 7" id="KW-1133">Transmembrane helix</keyword>
<comment type="subcellular location">
    <subcellularLocation>
        <location evidence="1">Cell membrane</location>
        <topology evidence="1">Multi-pass membrane protein</topology>
    </subcellularLocation>
</comment>
<name>A0A328WL13_9FLAO</name>
<keyword evidence="3" id="KW-1003">Cell membrane</keyword>
<organism evidence="8 9">
    <name type="scientific">Flavobacterium lacus</name>
    <dbReference type="NCBI Taxonomy" id="1353778"/>
    <lineage>
        <taxon>Bacteria</taxon>
        <taxon>Pseudomonadati</taxon>
        <taxon>Bacteroidota</taxon>
        <taxon>Flavobacteriia</taxon>
        <taxon>Flavobacteriales</taxon>
        <taxon>Flavobacteriaceae</taxon>
        <taxon>Flavobacterium</taxon>
    </lineage>
</organism>
<evidence type="ECO:0000256" key="2">
    <source>
        <dbReference type="ARBA" id="ARBA00007977"/>
    </source>
</evidence>
<protein>
    <submittedName>
        <fullName evidence="8">Putative integral membrane protein (TIGR00698 family)</fullName>
    </submittedName>
</protein>
<keyword evidence="4 7" id="KW-0812">Transmembrane</keyword>
<keyword evidence="9" id="KW-1185">Reference proteome</keyword>
<gene>
    <name evidence="8" type="ORF">B0I10_1139</name>
</gene>
<feature type="transmembrane region" description="Helical" evidence="7">
    <location>
        <begin position="86"/>
        <end position="106"/>
    </location>
</feature>
<feature type="transmembrane region" description="Helical" evidence="7">
    <location>
        <begin position="301"/>
        <end position="324"/>
    </location>
</feature>
<feature type="transmembrane region" description="Helical" evidence="7">
    <location>
        <begin position="148"/>
        <end position="171"/>
    </location>
</feature>
<feature type="transmembrane region" description="Helical" evidence="7">
    <location>
        <begin position="118"/>
        <end position="136"/>
    </location>
</feature>
<evidence type="ECO:0000256" key="3">
    <source>
        <dbReference type="ARBA" id="ARBA00022475"/>
    </source>
</evidence>
<evidence type="ECO:0000313" key="8">
    <source>
        <dbReference type="EMBL" id="RAR46893.1"/>
    </source>
</evidence>
<feature type="transmembrane region" description="Helical" evidence="7">
    <location>
        <begin position="212"/>
        <end position="228"/>
    </location>
</feature>
<feature type="transmembrane region" description="Helical" evidence="7">
    <location>
        <begin position="178"/>
        <end position="200"/>
    </location>
</feature>
<dbReference type="InterPro" id="IPR018383">
    <property type="entry name" value="UPF0324_pro"/>
</dbReference>
<evidence type="ECO:0000313" key="9">
    <source>
        <dbReference type="Proteomes" id="UP000249518"/>
    </source>
</evidence>
<evidence type="ECO:0000256" key="5">
    <source>
        <dbReference type="ARBA" id="ARBA00022989"/>
    </source>
</evidence>
<feature type="transmembrane region" description="Helical" evidence="7">
    <location>
        <begin position="30"/>
        <end position="47"/>
    </location>
</feature>
<comment type="similarity">
    <text evidence="2">Belongs to the UPF0324 family.</text>
</comment>
<evidence type="ECO:0000256" key="1">
    <source>
        <dbReference type="ARBA" id="ARBA00004651"/>
    </source>
</evidence>